<accession>G9N7W7</accession>
<dbReference type="AlphaFoldDB" id="G9N7W7"/>
<dbReference type="Proteomes" id="UP000007115">
    <property type="component" value="Unassembled WGS sequence"/>
</dbReference>
<dbReference type="HOGENOM" id="CLU_2109380_0_0_1"/>
<name>G9N7W7_HYPVG</name>
<proteinExistence type="predicted"/>
<dbReference type="EMBL" id="ABDF02000089">
    <property type="protein sequence ID" value="EHK17079.1"/>
    <property type="molecule type" value="Genomic_DNA"/>
</dbReference>
<evidence type="ECO:0000313" key="2">
    <source>
        <dbReference type="Proteomes" id="UP000007115"/>
    </source>
</evidence>
<comment type="caution">
    <text evidence="1">The sequence shown here is derived from an EMBL/GenBank/DDBJ whole genome shotgun (WGS) entry which is preliminary data.</text>
</comment>
<evidence type="ECO:0000313" key="1">
    <source>
        <dbReference type="EMBL" id="EHK17079.1"/>
    </source>
</evidence>
<dbReference type="InParanoid" id="G9N7W7"/>
<keyword evidence="2" id="KW-1185">Reference proteome</keyword>
<dbReference type="GeneID" id="25792045"/>
<organism evidence="1 2">
    <name type="scientific">Hypocrea virens (strain Gv29-8 / FGSC 10586)</name>
    <name type="common">Gliocladium virens</name>
    <name type="synonym">Trichoderma virens</name>
    <dbReference type="NCBI Taxonomy" id="413071"/>
    <lineage>
        <taxon>Eukaryota</taxon>
        <taxon>Fungi</taxon>
        <taxon>Dikarya</taxon>
        <taxon>Ascomycota</taxon>
        <taxon>Pezizomycotina</taxon>
        <taxon>Sordariomycetes</taxon>
        <taxon>Hypocreomycetidae</taxon>
        <taxon>Hypocreales</taxon>
        <taxon>Hypocreaceae</taxon>
        <taxon>Trichoderma</taxon>
    </lineage>
</organism>
<sequence length="115" mass="12835">MDTENTRVSHIGTLAHIRSAEWHGGDYCVVVDGMSRFTYGNLNLADGLVTTPTKPYVDVDLEESMSPLSVNQVPPPGDITTLLCPQTFEDLDCMSIQDHLRVSHWFVSEMMSHPE</sequence>
<dbReference type="VEuPathDB" id="FungiDB:TRIVIDRAFT_226921"/>
<protein>
    <submittedName>
        <fullName evidence="1">Uncharacterized protein</fullName>
    </submittedName>
</protein>
<dbReference type="RefSeq" id="XP_013951281.1">
    <property type="nucleotide sequence ID" value="XM_014095806.1"/>
</dbReference>
<gene>
    <name evidence="1" type="ORF">TRIVIDRAFT_226921</name>
</gene>
<reference evidence="1 2" key="1">
    <citation type="journal article" date="2011" name="Genome Biol.">
        <title>Comparative genome sequence analysis underscores mycoparasitism as the ancestral life style of Trichoderma.</title>
        <authorList>
            <person name="Kubicek C.P."/>
            <person name="Herrera-Estrella A."/>
            <person name="Seidl-Seiboth V."/>
            <person name="Martinez D.A."/>
            <person name="Druzhinina I.S."/>
            <person name="Thon M."/>
            <person name="Zeilinger S."/>
            <person name="Casas-Flores S."/>
            <person name="Horwitz B.A."/>
            <person name="Mukherjee P.K."/>
            <person name="Mukherjee M."/>
            <person name="Kredics L."/>
            <person name="Alcaraz L.D."/>
            <person name="Aerts A."/>
            <person name="Antal Z."/>
            <person name="Atanasova L."/>
            <person name="Cervantes-Badillo M.G."/>
            <person name="Challacombe J."/>
            <person name="Chertkov O."/>
            <person name="McCluskey K."/>
            <person name="Coulpier F."/>
            <person name="Deshpande N."/>
            <person name="von Doehren H."/>
            <person name="Ebbole D.J."/>
            <person name="Esquivel-Naranjo E.U."/>
            <person name="Fekete E."/>
            <person name="Flipphi M."/>
            <person name="Glaser F."/>
            <person name="Gomez-Rodriguez E.Y."/>
            <person name="Gruber S."/>
            <person name="Han C."/>
            <person name="Henrissat B."/>
            <person name="Hermosa R."/>
            <person name="Hernandez-Onate M."/>
            <person name="Karaffa L."/>
            <person name="Kosti I."/>
            <person name="Le Crom S."/>
            <person name="Lindquist E."/>
            <person name="Lucas S."/>
            <person name="Luebeck M."/>
            <person name="Luebeck P.S."/>
            <person name="Margeot A."/>
            <person name="Metz B."/>
            <person name="Misra M."/>
            <person name="Nevalainen H."/>
            <person name="Omann M."/>
            <person name="Packer N."/>
            <person name="Perrone G."/>
            <person name="Uresti-Rivera E.E."/>
            <person name="Salamov A."/>
            <person name="Schmoll M."/>
            <person name="Seiboth B."/>
            <person name="Shapiro H."/>
            <person name="Sukno S."/>
            <person name="Tamayo-Ramos J.A."/>
            <person name="Tisch D."/>
            <person name="Wiest A."/>
            <person name="Wilkinson H.H."/>
            <person name="Zhang M."/>
            <person name="Coutinho P.M."/>
            <person name="Kenerley C.M."/>
            <person name="Monte E."/>
            <person name="Baker S.E."/>
            <person name="Grigoriev I.V."/>
        </authorList>
    </citation>
    <scope>NUCLEOTIDE SEQUENCE [LARGE SCALE GENOMIC DNA]</scope>
    <source>
        <strain evidence="2">Gv29-8 / FGSC 10586</strain>
    </source>
</reference>